<dbReference type="AlphaFoldDB" id="A0A8J4ULN1"/>
<keyword evidence="7" id="KW-1185">Reference proteome</keyword>
<gene>
    <name evidence="6" type="ORF">DAT39_005847</name>
</gene>
<dbReference type="InterPro" id="IPR013783">
    <property type="entry name" value="Ig-like_fold"/>
</dbReference>
<dbReference type="PANTHER" id="PTHR44337:SF20">
    <property type="entry name" value="CARCINOEMBRYONIC ANTIGEN-RELATED CELL ADHESION MOLECULE 5-RELATED"/>
    <property type="match status" value="1"/>
</dbReference>
<evidence type="ECO:0000256" key="2">
    <source>
        <dbReference type="ARBA" id="ARBA00023157"/>
    </source>
</evidence>
<sequence length="166" mass="18242">GISSVVVTPSTLIPVASKDMQLFCNVTGIFKSIQWLKDSQLLNTTTTVSMNDTTIEFHPLQVTDDGSYQCVATNIFRSHYSQPYSLIVNYGPVDVTITANNNINIVLICNAMSQPPSVYQWLFNNSVIKEDATLVLPLTTPQGNTYTCVAINPLTNNTLSKSYVIT</sequence>
<feature type="domain" description="Ig-like" evidence="5">
    <location>
        <begin position="3"/>
        <end position="89"/>
    </location>
</feature>
<evidence type="ECO:0000313" key="7">
    <source>
        <dbReference type="Proteomes" id="UP000727407"/>
    </source>
</evidence>
<dbReference type="Proteomes" id="UP000727407">
    <property type="component" value="Unassembled WGS sequence"/>
</dbReference>
<organism evidence="6 7">
    <name type="scientific">Clarias magur</name>
    <name type="common">Asian catfish</name>
    <name type="synonym">Macropteronotus magur</name>
    <dbReference type="NCBI Taxonomy" id="1594786"/>
    <lineage>
        <taxon>Eukaryota</taxon>
        <taxon>Metazoa</taxon>
        <taxon>Chordata</taxon>
        <taxon>Craniata</taxon>
        <taxon>Vertebrata</taxon>
        <taxon>Euteleostomi</taxon>
        <taxon>Actinopterygii</taxon>
        <taxon>Neopterygii</taxon>
        <taxon>Teleostei</taxon>
        <taxon>Ostariophysi</taxon>
        <taxon>Siluriformes</taxon>
        <taxon>Clariidae</taxon>
        <taxon>Clarias</taxon>
    </lineage>
</organism>
<accession>A0A8J4ULN1</accession>
<evidence type="ECO:0000313" key="6">
    <source>
        <dbReference type="EMBL" id="KAF5904434.1"/>
    </source>
</evidence>
<evidence type="ECO:0000256" key="3">
    <source>
        <dbReference type="ARBA" id="ARBA00023180"/>
    </source>
</evidence>
<dbReference type="InterPro" id="IPR052598">
    <property type="entry name" value="IgSF_CEA-related"/>
</dbReference>
<dbReference type="InterPro" id="IPR036179">
    <property type="entry name" value="Ig-like_dom_sf"/>
</dbReference>
<keyword evidence="4" id="KW-0393">Immunoglobulin domain</keyword>
<dbReference type="PANTHER" id="PTHR44337">
    <property type="entry name" value="CARCINOEMBRYONIC ANTIGEN-RELATED CELL ADHESION MOLECULE 8"/>
    <property type="match status" value="1"/>
</dbReference>
<dbReference type="EMBL" id="QNUK01000056">
    <property type="protein sequence ID" value="KAF5904434.1"/>
    <property type="molecule type" value="Genomic_DNA"/>
</dbReference>
<dbReference type="OrthoDB" id="6159398at2759"/>
<evidence type="ECO:0000256" key="4">
    <source>
        <dbReference type="ARBA" id="ARBA00023319"/>
    </source>
</evidence>
<dbReference type="InterPro" id="IPR003599">
    <property type="entry name" value="Ig_sub"/>
</dbReference>
<reference evidence="6" key="1">
    <citation type="submission" date="2020-07" db="EMBL/GenBank/DDBJ databases">
        <title>Clarias magur genome sequencing, assembly and annotation.</title>
        <authorList>
            <person name="Kushwaha B."/>
            <person name="Kumar R."/>
            <person name="Das P."/>
            <person name="Joshi C.G."/>
            <person name="Kumar D."/>
            <person name="Nagpure N.S."/>
            <person name="Pandey M."/>
            <person name="Agarwal S."/>
            <person name="Srivastava S."/>
            <person name="Singh M."/>
            <person name="Sahoo L."/>
            <person name="Jayasankar P."/>
            <person name="Meher P.K."/>
            <person name="Koringa P.G."/>
            <person name="Iquebal M.A."/>
            <person name="Das S.P."/>
            <person name="Bit A."/>
            <person name="Patnaik S."/>
            <person name="Patel N."/>
            <person name="Shah T.M."/>
            <person name="Hinsu A."/>
            <person name="Jena J.K."/>
        </authorList>
    </citation>
    <scope>NUCLEOTIDE SEQUENCE</scope>
    <source>
        <strain evidence="6">CIFAMagur01</strain>
        <tissue evidence="6">Testis</tissue>
    </source>
</reference>
<dbReference type="Pfam" id="PF13927">
    <property type="entry name" value="Ig_3"/>
    <property type="match status" value="1"/>
</dbReference>
<proteinExistence type="predicted"/>
<keyword evidence="2" id="KW-1015">Disulfide bond</keyword>
<evidence type="ECO:0000256" key="1">
    <source>
        <dbReference type="ARBA" id="ARBA00022729"/>
    </source>
</evidence>
<dbReference type="Gene3D" id="2.60.40.10">
    <property type="entry name" value="Immunoglobulins"/>
    <property type="match status" value="2"/>
</dbReference>
<dbReference type="InterPro" id="IPR007110">
    <property type="entry name" value="Ig-like_dom"/>
</dbReference>
<dbReference type="SMART" id="SM00409">
    <property type="entry name" value="IG"/>
    <property type="match status" value="1"/>
</dbReference>
<name>A0A8J4ULN1_CLAMG</name>
<comment type="caution">
    <text evidence="6">The sequence shown here is derived from an EMBL/GenBank/DDBJ whole genome shotgun (WGS) entry which is preliminary data.</text>
</comment>
<protein>
    <submittedName>
        <fullName evidence="6">Carcinoembryonic antigen-related cell adhesion molecule 5-like</fullName>
    </submittedName>
</protein>
<feature type="non-terminal residue" evidence="6">
    <location>
        <position position="166"/>
    </location>
</feature>
<feature type="non-terminal residue" evidence="6">
    <location>
        <position position="1"/>
    </location>
</feature>
<dbReference type="SUPFAM" id="SSF48726">
    <property type="entry name" value="Immunoglobulin"/>
    <property type="match status" value="2"/>
</dbReference>
<feature type="domain" description="Ig-like" evidence="5">
    <location>
        <begin position="92"/>
        <end position="166"/>
    </location>
</feature>
<keyword evidence="1" id="KW-0732">Signal</keyword>
<evidence type="ECO:0000259" key="5">
    <source>
        <dbReference type="PROSITE" id="PS50835"/>
    </source>
</evidence>
<keyword evidence="3" id="KW-0325">Glycoprotein</keyword>
<dbReference type="PROSITE" id="PS50835">
    <property type="entry name" value="IG_LIKE"/>
    <property type="match status" value="2"/>
</dbReference>